<dbReference type="AlphaFoldDB" id="A0A284QKP5"/>
<evidence type="ECO:0000256" key="1">
    <source>
        <dbReference type="SAM" id="SignalP"/>
    </source>
</evidence>
<name>A0A284QKP5_ARMOS</name>
<feature type="signal peptide" evidence="1">
    <location>
        <begin position="1"/>
        <end position="20"/>
    </location>
</feature>
<keyword evidence="3" id="KW-1185">Reference proteome</keyword>
<sequence>MAFFLRTSVVLALALAFVNAAPAAEVTVVPMSTFTASRIEHALVNYSPYLVDVTSMITFTQFSTSTAEVASATE</sequence>
<organism evidence="2 3">
    <name type="scientific">Armillaria ostoyae</name>
    <name type="common">Armillaria root rot fungus</name>
    <dbReference type="NCBI Taxonomy" id="47428"/>
    <lineage>
        <taxon>Eukaryota</taxon>
        <taxon>Fungi</taxon>
        <taxon>Dikarya</taxon>
        <taxon>Basidiomycota</taxon>
        <taxon>Agaricomycotina</taxon>
        <taxon>Agaricomycetes</taxon>
        <taxon>Agaricomycetidae</taxon>
        <taxon>Agaricales</taxon>
        <taxon>Marasmiineae</taxon>
        <taxon>Physalacriaceae</taxon>
        <taxon>Armillaria</taxon>
    </lineage>
</organism>
<keyword evidence="1" id="KW-0732">Signal</keyword>
<dbReference type="Proteomes" id="UP000219338">
    <property type="component" value="Unassembled WGS sequence"/>
</dbReference>
<evidence type="ECO:0000313" key="3">
    <source>
        <dbReference type="Proteomes" id="UP000219338"/>
    </source>
</evidence>
<gene>
    <name evidence="2" type="ORF">ARMOST_00306</name>
</gene>
<dbReference type="EMBL" id="FUEG01000001">
    <property type="protein sequence ID" value="SJK97056.1"/>
    <property type="molecule type" value="Genomic_DNA"/>
</dbReference>
<dbReference type="OMA" id="TSMITFT"/>
<evidence type="ECO:0000313" key="2">
    <source>
        <dbReference type="EMBL" id="SJK97056.1"/>
    </source>
</evidence>
<feature type="chain" id="PRO_5013397922" evidence="1">
    <location>
        <begin position="21"/>
        <end position="74"/>
    </location>
</feature>
<accession>A0A284QKP5</accession>
<dbReference type="OrthoDB" id="3025387at2759"/>
<proteinExistence type="predicted"/>
<reference evidence="3" key="1">
    <citation type="journal article" date="2017" name="Nat. Ecol. Evol.">
        <title>Genome expansion and lineage-specific genetic innovations in the forest pathogenic fungi Armillaria.</title>
        <authorList>
            <person name="Sipos G."/>
            <person name="Prasanna A.N."/>
            <person name="Walter M.C."/>
            <person name="O'Connor E."/>
            <person name="Balint B."/>
            <person name="Krizsan K."/>
            <person name="Kiss B."/>
            <person name="Hess J."/>
            <person name="Varga T."/>
            <person name="Slot J."/>
            <person name="Riley R."/>
            <person name="Boka B."/>
            <person name="Rigling D."/>
            <person name="Barry K."/>
            <person name="Lee J."/>
            <person name="Mihaltcheva S."/>
            <person name="LaButti K."/>
            <person name="Lipzen A."/>
            <person name="Waldron R."/>
            <person name="Moloney N.M."/>
            <person name="Sperisen C."/>
            <person name="Kredics L."/>
            <person name="Vagvoelgyi C."/>
            <person name="Patrignani A."/>
            <person name="Fitzpatrick D."/>
            <person name="Nagy I."/>
            <person name="Doyle S."/>
            <person name="Anderson J.B."/>
            <person name="Grigoriev I.V."/>
            <person name="Gueldener U."/>
            <person name="Muensterkoetter M."/>
            <person name="Nagy L.G."/>
        </authorList>
    </citation>
    <scope>NUCLEOTIDE SEQUENCE [LARGE SCALE GENOMIC DNA]</scope>
    <source>
        <strain evidence="3">C18/9</strain>
    </source>
</reference>
<protein>
    <submittedName>
        <fullName evidence="2">Uncharacterized protein</fullName>
    </submittedName>
</protein>